<dbReference type="InterPro" id="IPR052192">
    <property type="entry name" value="Insect_Ionotropic_Sensory_Rcpt"/>
</dbReference>
<evidence type="ECO:0000256" key="1">
    <source>
        <dbReference type="ARBA" id="ARBA00004651"/>
    </source>
</evidence>
<dbReference type="PANTHER" id="PTHR42643:SF30">
    <property type="entry name" value="IONOTROPIC RECEPTOR 40A-RELATED"/>
    <property type="match status" value="1"/>
</dbReference>
<evidence type="ECO:0000256" key="7">
    <source>
        <dbReference type="ARBA" id="ARBA00023170"/>
    </source>
</evidence>
<dbReference type="GO" id="GO:0015276">
    <property type="term" value="F:ligand-gated monoatomic ion channel activity"/>
    <property type="evidence" value="ECO:0007669"/>
    <property type="project" value="InterPro"/>
</dbReference>
<protein>
    <submittedName>
        <fullName evidence="11">CLUMA_CG020671, isoform A</fullName>
    </submittedName>
</protein>
<dbReference type="PANTHER" id="PTHR42643">
    <property type="entry name" value="IONOTROPIC RECEPTOR 20A-RELATED"/>
    <property type="match status" value="1"/>
</dbReference>
<dbReference type="Pfam" id="PF00060">
    <property type="entry name" value="Lig_chan"/>
    <property type="match status" value="1"/>
</dbReference>
<evidence type="ECO:0000256" key="2">
    <source>
        <dbReference type="ARBA" id="ARBA00008685"/>
    </source>
</evidence>
<organism evidence="11 12">
    <name type="scientific">Clunio marinus</name>
    <dbReference type="NCBI Taxonomy" id="568069"/>
    <lineage>
        <taxon>Eukaryota</taxon>
        <taxon>Metazoa</taxon>
        <taxon>Ecdysozoa</taxon>
        <taxon>Arthropoda</taxon>
        <taxon>Hexapoda</taxon>
        <taxon>Insecta</taxon>
        <taxon>Pterygota</taxon>
        <taxon>Neoptera</taxon>
        <taxon>Endopterygota</taxon>
        <taxon>Diptera</taxon>
        <taxon>Nematocera</taxon>
        <taxon>Chironomoidea</taxon>
        <taxon>Chironomidae</taxon>
        <taxon>Clunio</taxon>
    </lineage>
</organism>
<feature type="transmembrane region" description="Helical" evidence="9">
    <location>
        <begin position="418"/>
        <end position="438"/>
    </location>
</feature>
<evidence type="ECO:0000256" key="5">
    <source>
        <dbReference type="ARBA" id="ARBA00022989"/>
    </source>
</evidence>
<evidence type="ECO:0000256" key="4">
    <source>
        <dbReference type="ARBA" id="ARBA00022692"/>
    </source>
</evidence>
<reference evidence="11 12" key="1">
    <citation type="submission" date="2015-04" db="EMBL/GenBank/DDBJ databases">
        <authorList>
            <person name="Syromyatnikov M.Y."/>
            <person name="Popov V.N."/>
        </authorList>
    </citation>
    <scope>NUCLEOTIDE SEQUENCE [LARGE SCALE GENOMIC DNA]</scope>
</reference>
<dbReference type="OrthoDB" id="8195814at2759"/>
<comment type="similarity">
    <text evidence="2">Belongs to the glutamate-gated ion channel (TC 1.A.10.1) family.</text>
</comment>
<dbReference type="GO" id="GO:0050906">
    <property type="term" value="P:detection of stimulus involved in sensory perception"/>
    <property type="evidence" value="ECO:0007669"/>
    <property type="project" value="UniProtKB-ARBA"/>
</dbReference>
<evidence type="ECO:0000259" key="10">
    <source>
        <dbReference type="Pfam" id="PF00060"/>
    </source>
</evidence>
<proteinExistence type="inferred from homology"/>
<feature type="transmembrane region" description="Helical" evidence="9">
    <location>
        <begin position="357"/>
        <end position="376"/>
    </location>
</feature>
<dbReference type="InterPro" id="IPR001320">
    <property type="entry name" value="Iontro_rcpt_C"/>
</dbReference>
<dbReference type="STRING" id="568069.A0A1J1J5P9"/>
<evidence type="ECO:0000256" key="6">
    <source>
        <dbReference type="ARBA" id="ARBA00023136"/>
    </source>
</evidence>
<dbReference type="Proteomes" id="UP000183832">
    <property type="component" value="Unassembled WGS sequence"/>
</dbReference>
<dbReference type="Gene3D" id="3.40.190.10">
    <property type="entry name" value="Periplasmic binding protein-like II"/>
    <property type="match status" value="1"/>
</dbReference>
<keyword evidence="5 9" id="KW-1133">Transmembrane helix</keyword>
<dbReference type="GO" id="GO:0005886">
    <property type="term" value="C:plasma membrane"/>
    <property type="evidence" value="ECO:0007669"/>
    <property type="project" value="UniProtKB-SubCell"/>
</dbReference>
<dbReference type="AlphaFoldDB" id="A0A1J1J5P9"/>
<evidence type="ECO:0000256" key="9">
    <source>
        <dbReference type="SAM" id="Phobius"/>
    </source>
</evidence>
<keyword evidence="4 9" id="KW-0812">Transmembrane</keyword>
<sequence>MPTYLRFMQTMKTIQVLVHLFVLVKLNKIFDETIKELICANETKISSQAILHYFEKQRSIFVIDLSKDSFFNTNICNQFDSISIYVFNKWNKVNIEDKVVDSGLSAHSRSRGFFLTCTYREALQLFKQISDYNPRVKTLISLRSSNFSEARKLLQIGYEKFKMLDVAILMKIDQFSEVKFSICLYNPFQGDKIMRSPEFRCFNISIESKPFVAIDTFIETRVRNLHQFPLRVNIFEEPLLSNAVKNKQGKIIEYRFLVGETIKILKFVMNFTPIYITSVDGSRQGFNLPNGSFTGSLGLIEDNSVELAVNPIFIADYGTKKMIFLQPIAIKSLYFIIKKRKTYKLHMTSIFFQYDNWAYATATALMFLLPLIYVVVNKMESKMMASQSEKTIPRNIFYVYALIFNVSMQHSTHISSRMVVAVVLFYNLMISSLFEGTITKNLSRSQQNNEIKTFDQLINENYNMTMRKSLAMIFIKQGGSKYSDKLREVAYNRKELVETYGEGLRKVLNVPRVAYLTTRATSIITDRYYDSKTGVNKFESVTEPIYEDYASQLAPKHSPFIECFNFWINVIREIGITKYQFSRADDSNKILMIQRVKAGKVSRDDDKVIQLNDLASTFYLLSSSCVPFYNLLMSSIFEETSKFNSTTYLQLSTLHVLERRDVFIVSCSYELINTPLMS</sequence>
<accession>A0A1J1J5P9</accession>
<keyword evidence="12" id="KW-1185">Reference proteome</keyword>
<evidence type="ECO:0000313" key="11">
    <source>
        <dbReference type="EMBL" id="CRL07717.1"/>
    </source>
</evidence>
<evidence type="ECO:0000256" key="3">
    <source>
        <dbReference type="ARBA" id="ARBA00022475"/>
    </source>
</evidence>
<keyword evidence="7" id="KW-0675">Receptor</keyword>
<gene>
    <name evidence="11" type="ORF">CLUMA_CG020671</name>
</gene>
<evidence type="ECO:0000313" key="12">
    <source>
        <dbReference type="Proteomes" id="UP000183832"/>
    </source>
</evidence>
<comment type="subcellular location">
    <subcellularLocation>
        <location evidence="1">Cell membrane</location>
        <topology evidence="1">Multi-pass membrane protein</topology>
    </subcellularLocation>
</comment>
<keyword evidence="3" id="KW-1003">Cell membrane</keyword>
<keyword evidence="6 9" id="KW-0472">Membrane</keyword>
<keyword evidence="8" id="KW-0325">Glycoprotein</keyword>
<feature type="domain" description="Ionotropic glutamate receptor C-terminal" evidence="10">
    <location>
        <begin position="357"/>
        <end position="621"/>
    </location>
</feature>
<dbReference type="EMBL" id="CVRI01000073">
    <property type="protein sequence ID" value="CRL07717.1"/>
    <property type="molecule type" value="Genomic_DNA"/>
</dbReference>
<dbReference type="SUPFAM" id="SSF53850">
    <property type="entry name" value="Periplasmic binding protein-like II"/>
    <property type="match status" value="1"/>
</dbReference>
<evidence type="ECO:0000256" key="8">
    <source>
        <dbReference type="ARBA" id="ARBA00023180"/>
    </source>
</evidence>
<name>A0A1J1J5P9_9DIPT</name>